<feature type="region of interest" description="Disordered" evidence="9">
    <location>
        <begin position="236"/>
        <end position="301"/>
    </location>
</feature>
<dbReference type="InterPro" id="IPR000719">
    <property type="entry name" value="Prot_kinase_dom"/>
</dbReference>
<dbReference type="SUPFAM" id="SSF56112">
    <property type="entry name" value="Protein kinase-like (PK-like)"/>
    <property type="match status" value="1"/>
</dbReference>
<dbReference type="EC" id="2.7.11.1" evidence="1"/>
<evidence type="ECO:0000256" key="2">
    <source>
        <dbReference type="ARBA" id="ARBA00022527"/>
    </source>
</evidence>
<keyword evidence="5" id="KW-0418">Kinase</keyword>
<dbReference type="Proteomes" id="UP001324427">
    <property type="component" value="Unassembled WGS sequence"/>
</dbReference>
<evidence type="ECO:0000256" key="9">
    <source>
        <dbReference type="SAM" id="MobiDB-lite"/>
    </source>
</evidence>
<dbReference type="InterPro" id="IPR008271">
    <property type="entry name" value="Ser/Thr_kinase_AS"/>
</dbReference>
<comment type="caution">
    <text evidence="11">The sequence shown here is derived from an EMBL/GenBank/DDBJ whole genome shotgun (WGS) entry which is preliminary data.</text>
</comment>
<feature type="domain" description="Protein kinase" evidence="10">
    <location>
        <begin position="46"/>
        <end position="301"/>
    </location>
</feature>
<dbReference type="GO" id="GO:0050684">
    <property type="term" value="P:regulation of mRNA processing"/>
    <property type="evidence" value="ECO:0007669"/>
    <property type="project" value="TreeGrafter"/>
</dbReference>
<evidence type="ECO:0000256" key="3">
    <source>
        <dbReference type="ARBA" id="ARBA00022679"/>
    </source>
</evidence>
<evidence type="ECO:0000256" key="5">
    <source>
        <dbReference type="ARBA" id="ARBA00022777"/>
    </source>
</evidence>
<reference evidence="11 12" key="1">
    <citation type="submission" date="2021-11" db="EMBL/GenBank/DDBJ databases">
        <title>Black yeast isolated from Biological Soil Crust.</title>
        <authorList>
            <person name="Kurbessoian T."/>
        </authorList>
    </citation>
    <scope>NUCLEOTIDE SEQUENCE [LARGE SCALE GENOMIC DNA]</scope>
    <source>
        <strain evidence="11 12">CCFEE 5522</strain>
    </source>
</reference>
<keyword evidence="3" id="KW-0808">Transferase</keyword>
<dbReference type="InterPro" id="IPR011009">
    <property type="entry name" value="Kinase-like_dom_sf"/>
</dbReference>
<dbReference type="GO" id="GO:0004674">
    <property type="term" value="F:protein serine/threonine kinase activity"/>
    <property type="evidence" value="ECO:0007669"/>
    <property type="project" value="UniProtKB-KW"/>
</dbReference>
<comment type="catalytic activity">
    <reaction evidence="8">
        <text>L-seryl-[protein] + ATP = O-phospho-L-seryl-[protein] + ADP + H(+)</text>
        <dbReference type="Rhea" id="RHEA:17989"/>
        <dbReference type="Rhea" id="RHEA-COMP:9863"/>
        <dbReference type="Rhea" id="RHEA-COMP:11604"/>
        <dbReference type="ChEBI" id="CHEBI:15378"/>
        <dbReference type="ChEBI" id="CHEBI:29999"/>
        <dbReference type="ChEBI" id="CHEBI:30616"/>
        <dbReference type="ChEBI" id="CHEBI:83421"/>
        <dbReference type="ChEBI" id="CHEBI:456216"/>
        <dbReference type="EC" id="2.7.11.1"/>
    </reaction>
</comment>
<dbReference type="PROSITE" id="PS50011">
    <property type="entry name" value="PROTEIN_KINASE_DOM"/>
    <property type="match status" value="1"/>
</dbReference>
<keyword evidence="12" id="KW-1185">Reference proteome</keyword>
<sequence length="301" mass="33393">MCAESDPTATGAAAVDIGLLEEETLPRYQDWRYYPVRIGDILVNRYEVLGKLGYGASSTAWICYDDEDEDYKTVKVCVHDSGITLRMSTANQGLFHLRQIKRDFDITGFTGHDHHCFVFEPAACNIAQLTERIDGECNLGLVKWIVRSTLRALDFLHSEAHIIHTDVKLDNILLSLEGQEVLEKYVESLRNDFPRQKTTDSGRVIYESRDLEDLGQGRWHLPVLADLGEAPIEAERAEARAREEAEDSTSGAGQGGEVSSEAVAEDDREKAAVQKDSTETDSGEDIDRDGAVEAGLAALEM</sequence>
<dbReference type="InterPro" id="IPR051334">
    <property type="entry name" value="SRPK"/>
</dbReference>
<dbReference type="GO" id="GO:0005634">
    <property type="term" value="C:nucleus"/>
    <property type="evidence" value="ECO:0007669"/>
    <property type="project" value="TreeGrafter"/>
</dbReference>
<accession>A0AAV9JK25</accession>
<dbReference type="EMBL" id="JAVFHQ010000020">
    <property type="protein sequence ID" value="KAK4545353.1"/>
    <property type="molecule type" value="Genomic_DNA"/>
</dbReference>
<name>A0AAV9JK25_9PEZI</name>
<evidence type="ECO:0000259" key="10">
    <source>
        <dbReference type="PROSITE" id="PS50011"/>
    </source>
</evidence>
<dbReference type="GO" id="GO:0000245">
    <property type="term" value="P:spliceosomal complex assembly"/>
    <property type="evidence" value="ECO:0007669"/>
    <property type="project" value="TreeGrafter"/>
</dbReference>
<organism evidence="11 12">
    <name type="scientific">Oleoguttula mirabilis</name>
    <dbReference type="NCBI Taxonomy" id="1507867"/>
    <lineage>
        <taxon>Eukaryota</taxon>
        <taxon>Fungi</taxon>
        <taxon>Dikarya</taxon>
        <taxon>Ascomycota</taxon>
        <taxon>Pezizomycotina</taxon>
        <taxon>Dothideomycetes</taxon>
        <taxon>Dothideomycetidae</taxon>
        <taxon>Mycosphaerellales</taxon>
        <taxon>Teratosphaeriaceae</taxon>
        <taxon>Oleoguttula</taxon>
    </lineage>
</organism>
<dbReference type="AlphaFoldDB" id="A0AAV9JK25"/>
<evidence type="ECO:0000256" key="8">
    <source>
        <dbReference type="ARBA" id="ARBA00048679"/>
    </source>
</evidence>
<evidence type="ECO:0000256" key="4">
    <source>
        <dbReference type="ARBA" id="ARBA00022741"/>
    </source>
</evidence>
<evidence type="ECO:0000256" key="6">
    <source>
        <dbReference type="ARBA" id="ARBA00022840"/>
    </source>
</evidence>
<evidence type="ECO:0000256" key="7">
    <source>
        <dbReference type="ARBA" id="ARBA00047899"/>
    </source>
</evidence>
<dbReference type="PANTHER" id="PTHR47634:SF9">
    <property type="entry name" value="PROTEIN KINASE DOMAIN-CONTAINING PROTEIN-RELATED"/>
    <property type="match status" value="1"/>
</dbReference>
<protein>
    <recommendedName>
        <fullName evidence="1">non-specific serine/threonine protein kinase</fullName>
        <ecNumber evidence="1">2.7.11.1</ecNumber>
    </recommendedName>
</protein>
<keyword evidence="2" id="KW-0723">Serine/threonine-protein kinase</keyword>
<dbReference type="Gene3D" id="1.10.510.10">
    <property type="entry name" value="Transferase(Phosphotransferase) domain 1"/>
    <property type="match status" value="1"/>
</dbReference>
<dbReference type="Pfam" id="PF00069">
    <property type="entry name" value="Pkinase"/>
    <property type="match status" value="1"/>
</dbReference>
<gene>
    <name evidence="11" type="ORF">LTR36_003533</name>
</gene>
<dbReference type="PANTHER" id="PTHR47634">
    <property type="entry name" value="PROTEIN KINASE DOMAIN-CONTAINING PROTEIN-RELATED"/>
    <property type="match status" value="1"/>
</dbReference>
<keyword evidence="6" id="KW-0067">ATP-binding</keyword>
<evidence type="ECO:0000313" key="12">
    <source>
        <dbReference type="Proteomes" id="UP001324427"/>
    </source>
</evidence>
<dbReference type="PROSITE" id="PS00108">
    <property type="entry name" value="PROTEIN_KINASE_ST"/>
    <property type="match status" value="1"/>
</dbReference>
<comment type="catalytic activity">
    <reaction evidence="7">
        <text>L-threonyl-[protein] + ATP = O-phospho-L-threonyl-[protein] + ADP + H(+)</text>
        <dbReference type="Rhea" id="RHEA:46608"/>
        <dbReference type="Rhea" id="RHEA-COMP:11060"/>
        <dbReference type="Rhea" id="RHEA-COMP:11605"/>
        <dbReference type="ChEBI" id="CHEBI:15378"/>
        <dbReference type="ChEBI" id="CHEBI:30013"/>
        <dbReference type="ChEBI" id="CHEBI:30616"/>
        <dbReference type="ChEBI" id="CHEBI:61977"/>
        <dbReference type="ChEBI" id="CHEBI:456216"/>
        <dbReference type="EC" id="2.7.11.1"/>
    </reaction>
</comment>
<keyword evidence="4" id="KW-0547">Nucleotide-binding</keyword>
<feature type="compositionally biased region" description="Basic and acidic residues" evidence="9">
    <location>
        <begin position="265"/>
        <end position="278"/>
    </location>
</feature>
<dbReference type="Gene3D" id="3.30.200.20">
    <property type="entry name" value="Phosphorylase Kinase, domain 1"/>
    <property type="match status" value="1"/>
</dbReference>
<dbReference type="SMART" id="SM00220">
    <property type="entry name" value="S_TKc"/>
    <property type="match status" value="1"/>
</dbReference>
<evidence type="ECO:0000313" key="11">
    <source>
        <dbReference type="EMBL" id="KAK4545353.1"/>
    </source>
</evidence>
<evidence type="ECO:0000256" key="1">
    <source>
        <dbReference type="ARBA" id="ARBA00012513"/>
    </source>
</evidence>
<dbReference type="GO" id="GO:0005737">
    <property type="term" value="C:cytoplasm"/>
    <property type="evidence" value="ECO:0007669"/>
    <property type="project" value="TreeGrafter"/>
</dbReference>
<proteinExistence type="predicted"/>
<dbReference type="GO" id="GO:0005524">
    <property type="term" value="F:ATP binding"/>
    <property type="evidence" value="ECO:0007669"/>
    <property type="project" value="UniProtKB-KW"/>
</dbReference>